<sequence length="401" mass="43978">MGGNLGLCDTWSLLRLLLDHTQTKASQRKNISHILHSSPLTDTDFVAALRDRYLCPDSPTPFLAYTGSPDSNLEAEISLGEGTPQGSVLSPLLFLIALFLLARALRTIPALSHAFYVDITLWVTTGNLGDIKTTLQAGVDTVATHARQIGVFLLLPRGMAPLSPSPLTVSLSGTPLPLLSTLRILGLLLQSNGKPSTFISRLTNTVQWTIRLIRRIANRHHGMREHVLRRLVQAFALSRFIYSLPFLFLSRTEGDKVNNLIRQAYKSALSLPTSISTARLLSMGVHNSLTELTEAYRTAQLVRLSRTRLAYTSPSVEAEEAAIALAITQISAEQIFCESKPAVYNYAVGRLAPRPQQWEAALSTTKPDLQLRLVTWALDIMTRHGLDATIGSLKAAHNAAF</sequence>
<evidence type="ECO:0000313" key="1">
    <source>
        <dbReference type="EMBL" id="KAH7965690.1"/>
    </source>
</evidence>
<organism evidence="1 2">
    <name type="scientific">Dermacentor silvarum</name>
    <name type="common">Tick</name>
    <dbReference type="NCBI Taxonomy" id="543639"/>
    <lineage>
        <taxon>Eukaryota</taxon>
        <taxon>Metazoa</taxon>
        <taxon>Ecdysozoa</taxon>
        <taxon>Arthropoda</taxon>
        <taxon>Chelicerata</taxon>
        <taxon>Arachnida</taxon>
        <taxon>Acari</taxon>
        <taxon>Parasitiformes</taxon>
        <taxon>Ixodida</taxon>
        <taxon>Ixodoidea</taxon>
        <taxon>Ixodidae</taxon>
        <taxon>Rhipicephalinae</taxon>
        <taxon>Dermacentor</taxon>
    </lineage>
</organism>
<comment type="caution">
    <text evidence="1">The sequence shown here is derived from an EMBL/GenBank/DDBJ whole genome shotgun (WGS) entry which is preliminary data.</text>
</comment>
<protein>
    <submittedName>
        <fullName evidence="1">Uncharacterized protein</fullName>
    </submittedName>
</protein>
<accession>A0ACB8DCA7</accession>
<proteinExistence type="predicted"/>
<gene>
    <name evidence="1" type="ORF">HPB49_009839</name>
</gene>
<evidence type="ECO:0000313" key="2">
    <source>
        <dbReference type="Proteomes" id="UP000821865"/>
    </source>
</evidence>
<dbReference type="Proteomes" id="UP000821865">
    <property type="component" value="Chromosome 2"/>
</dbReference>
<keyword evidence="2" id="KW-1185">Reference proteome</keyword>
<name>A0ACB8DCA7_DERSI</name>
<dbReference type="EMBL" id="CM023471">
    <property type="protein sequence ID" value="KAH7965690.1"/>
    <property type="molecule type" value="Genomic_DNA"/>
</dbReference>
<reference evidence="1" key="1">
    <citation type="submission" date="2020-05" db="EMBL/GenBank/DDBJ databases">
        <title>Large-scale comparative analyses of tick genomes elucidate their genetic diversity and vector capacities.</title>
        <authorList>
            <person name="Jia N."/>
            <person name="Wang J."/>
            <person name="Shi W."/>
            <person name="Du L."/>
            <person name="Sun Y."/>
            <person name="Zhan W."/>
            <person name="Jiang J."/>
            <person name="Wang Q."/>
            <person name="Zhang B."/>
            <person name="Ji P."/>
            <person name="Sakyi L.B."/>
            <person name="Cui X."/>
            <person name="Yuan T."/>
            <person name="Jiang B."/>
            <person name="Yang W."/>
            <person name="Lam T.T.-Y."/>
            <person name="Chang Q."/>
            <person name="Ding S."/>
            <person name="Wang X."/>
            <person name="Zhu J."/>
            <person name="Ruan X."/>
            <person name="Zhao L."/>
            <person name="Wei J."/>
            <person name="Que T."/>
            <person name="Du C."/>
            <person name="Cheng J."/>
            <person name="Dai P."/>
            <person name="Han X."/>
            <person name="Huang E."/>
            <person name="Gao Y."/>
            <person name="Liu J."/>
            <person name="Shao H."/>
            <person name="Ye R."/>
            <person name="Li L."/>
            <person name="Wei W."/>
            <person name="Wang X."/>
            <person name="Wang C."/>
            <person name="Yang T."/>
            <person name="Huo Q."/>
            <person name="Li W."/>
            <person name="Guo W."/>
            <person name="Chen H."/>
            <person name="Zhou L."/>
            <person name="Ni X."/>
            <person name="Tian J."/>
            <person name="Zhou Y."/>
            <person name="Sheng Y."/>
            <person name="Liu T."/>
            <person name="Pan Y."/>
            <person name="Xia L."/>
            <person name="Li J."/>
            <person name="Zhao F."/>
            <person name="Cao W."/>
        </authorList>
    </citation>
    <scope>NUCLEOTIDE SEQUENCE</scope>
    <source>
        <strain evidence="1">Dsil-2018</strain>
    </source>
</reference>